<dbReference type="KEGG" id="dpx:DAPPUDRAFT_122727"/>
<dbReference type="EMBL" id="GL735328">
    <property type="protein sequence ID" value="EFX60916.1"/>
    <property type="molecule type" value="Genomic_DNA"/>
</dbReference>
<accession>E9I514</accession>
<name>E9I514_DAPPU</name>
<dbReference type="AlphaFoldDB" id="E9I514"/>
<sequence>FLVVTASDDLVTSLETIRLQRKIKEKAESMLRFPFIHSLVDPCDFSSNMFHSKDAPWKDLTGNGRIPLVQLSLGYIRSNLVDEHFTELLDLNDARREEEQNYADGFLLSALYNREIRECLVMNYTSAVFGFVQRYIDNNLDS</sequence>
<evidence type="ECO:0000313" key="1">
    <source>
        <dbReference type="EMBL" id="EFX60916.1"/>
    </source>
</evidence>
<reference evidence="1 2" key="1">
    <citation type="journal article" date="2011" name="Science">
        <title>The ecoresponsive genome of Daphnia pulex.</title>
        <authorList>
            <person name="Colbourne J.K."/>
            <person name="Pfrender M.E."/>
            <person name="Gilbert D."/>
            <person name="Thomas W.K."/>
            <person name="Tucker A."/>
            <person name="Oakley T.H."/>
            <person name="Tokishita S."/>
            <person name="Aerts A."/>
            <person name="Arnold G.J."/>
            <person name="Basu M.K."/>
            <person name="Bauer D.J."/>
            <person name="Caceres C.E."/>
            <person name="Carmel L."/>
            <person name="Casola C."/>
            <person name="Choi J.H."/>
            <person name="Detter J.C."/>
            <person name="Dong Q."/>
            <person name="Dusheyko S."/>
            <person name="Eads B.D."/>
            <person name="Frohlich T."/>
            <person name="Geiler-Samerotte K.A."/>
            <person name="Gerlach D."/>
            <person name="Hatcher P."/>
            <person name="Jogdeo S."/>
            <person name="Krijgsveld J."/>
            <person name="Kriventseva E.V."/>
            <person name="Kultz D."/>
            <person name="Laforsch C."/>
            <person name="Lindquist E."/>
            <person name="Lopez J."/>
            <person name="Manak J.R."/>
            <person name="Muller J."/>
            <person name="Pangilinan J."/>
            <person name="Patwardhan R.P."/>
            <person name="Pitluck S."/>
            <person name="Pritham E.J."/>
            <person name="Rechtsteiner A."/>
            <person name="Rho M."/>
            <person name="Rogozin I.B."/>
            <person name="Sakarya O."/>
            <person name="Salamov A."/>
            <person name="Schaack S."/>
            <person name="Shapiro H."/>
            <person name="Shiga Y."/>
            <person name="Skalitzky C."/>
            <person name="Smith Z."/>
            <person name="Souvorov A."/>
            <person name="Sung W."/>
            <person name="Tang Z."/>
            <person name="Tsuchiya D."/>
            <person name="Tu H."/>
            <person name="Vos H."/>
            <person name="Wang M."/>
            <person name="Wolf Y.I."/>
            <person name="Yamagata H."/>
            <person name="Yamada T."/>
            <person name="Ye Y."/>
            <person name="Shaw J.R."/>
            <person name="Andrews J."/>
            <person name="Crease T.J."/>
            <person name="Tang H."/>
            <person name="Lucas S.M."/>
            <person name="Robertson H.M."/>
            <person name="Bork P."/>
            <person name="Koonin E.V."/>
            <person name="Zdobnov E.M."/>
            <person name="Grigoriev I.V."/>
            <person name="Lynch M."/>
            <person name="Boore J.L."/>
        </authorList>
    </citation>
    <scope>NUCLEOTIDE SEQUENCE [LARGE SCALE GENOMIC DNA]</scope>
</reference>
<feature type="non-terminal residue" evidence="1">
    <location>
        <position position="1"/>
    </location>
</feature>
<proteinExistence type="predicted"/>
<dbReference type="HOGENOM" id="CLU_1820583_0_0_1"/>
<dbReference type="InParanoid" id="E9I514"/>
<protein>
    <submittedName>
        <fullName evidence="1">Uncharacterized protein</fullName>
    </submittedName>
</protein>
<evidence type="ECO:0000313" key="2">
    <source>
        <dbReference type="Proteomes" id="UP000000305"/>
    </source>
</evidence>
<dbReference type="PhylomeDB" id="E9I514"/>
<dbReference type="OrthoDB" id="6336626at2759"/>
<organism evidence="1 2">
    <name type="scientific">Daphnia pulex</name>
    <name type="common">Water flea</name>
    <dbReference type="NCBI Taxonomy" id="6669"/>
    <lineage>
        <taxon>Eukaryota</taxon>
        <taxon>Metazoa</taxon>
        <taxon>Ecdysozoa</taxon>
        <taxon>Arthropoda</taxon>
        <taxon>Crustacea</taxon>
        <taxon>Branchiopoda</taxon>
        <taxon>Diplostraca</taxon>
        <taxon>Cladocera</taxon>
        <taxon>Anomopoda</taxon>
        <taxon>Daphniidae</taxon>
        <taxon>Daphnia</taxon>
    </lineage>
</organism>
<dbReference type="Proteomes" id="UP000000305">
    <property type="component" value="Unassembled WGS sequence"/>
</dbReference>
<gene>
    <name evidence="1" type="ORF">DAPPUDRAFT_122727</name>
</gene>
<keyword evidence="2" id="KW-1185">Reference proteome</keyword>